<organism evidence="1 2">
    <name type="scientific">Streptomyces turgidiscabies (strain Car8)</name>
    <dbReference type="NCBI Taxonomy" id="698760"/>
    <lineage>
        <taxon>Bacteria</taxon>
        <taxon>Bacillati</taxon>
        <taxon>Actinomycetota</taxon>
        <taxon>Actinomycetes</taxon>
        <taxon>Kitasatosporales</taxon>
        <taxon>Streptomycetaceae</taxon>
        <taxon>Streptomyces</taxon>
    </lineage>
</organism>
<protein>
    <submittedName>
        <fullName evidence="1">Uncharacterized protein</fullName>
    </submittedName>
</protein>
<dbReference type="AlphaFoldDB" id="L7F5D6"/>
<accession>L7F5D6</accession>
<dbReference type="PATRIC" id="fig|698760.3.peg.5174"/>
<dbReference type="Proteomes" id="UP000010931">
    <property type="component" value="Unassembled WGS sequence"/>
</dbReference>
<dbReference type="GeneID" id="97407314"/>
<comment type="caution">
    <text evidence="1">The sequence shown here is derived from an EMBL/GenBank/DDBJ whole genome shotgun (WGS) entry which is preliminary data.</text>
</comment>
<reference evidence="1 2" key="1">
    <citation type="journal article" date="2011" name="Plasmid">
        <title>Streptomyces turgidiscabies Car8 contains a modular pathogenicity island that shares virulence genes with other actinobacterial plant pathogens.</title>
        <authorList>
            <person name="Huguet-Tapia J.C."/>
            <person name="Badger J.H."/>
            <person name="Loria R."/>
            <person name="Pettis G.S."/>
        </authorList>
    </citation>
    <scope>NUCLEOTIDE SEQUENCE [LARGE SCALE GENOMIC DNA]</scope>
    <source>
        <strain evidence="1 2">Car8</strain>
    </source>
</reference>
<dbReference type="RefSeq" id="WP_006379275.1">
    <property type="nucleotide sequence ID" value="NZ_AEJB01000361.1"/>
</dbReference>
<proteinExistence type="predicted"/>
<name>L7F5D6_STRT8</name>
<keyword evidence="2" id="KW-1185">Reference proteome</keyword>
<sequence length="152" mass="16775">MSSASPAAALTWHCTSSSRSIDQANYSGPQPDQWDFTVKNCSARSGSYVYAKAVIKWDGPLFVSDNWYDGAYYRLVLKKSVAGTDPTVAKKDYEFEGTLENRDVFGNGSYSTGAIKAKVHSTKPYADGTLYLDWRHCCGGYKSWGWAASPRV</sequence>
<gene>
    <name evidence="1" type="ORF">STRTUCAR8_01637</name>
</gene>
<evidence type="ECO:0000313" key="1">
    <source>
        <dbReference type="EMBL" id="ELP66344.1"/>
    </source>
</evidence>
<evidence type="ECO:0000313" key="2">
    <source>
        <dbReference type="Proteomes" id="UP000010931"/>
    </source>
</evidence>
<dbReference type="EMBL" id="AEJB01000361">
    <property type="protein sequence ID" value="ELP66344.1"/>
    <property type="molecule type" value="Genomic_DNA"/>
</dbReference>